<dbReference type="InterPro" id="IPR036097">
    <property type="entry name" value="HisK_dim/P_sf"/>
</dbReference>
<dbReference type="Pfam" id="PF00512">
    <property type="entry name" value="HisKA"/>
    <property type="match status" value="1"/>
</dbReference>
<dbReference type="Pfam" id="PF00672">
    <property type="entry name" value="HAMP"/>
    <property type="match status" value="1"/>
</dbReference>
<dbReference type="CDD" id="cd06225">
    <property type="entry name" value="HAMP"/>
    <property type="match status" value="1"/>
</dbReference>
<evidence type="ECO:0000256" key="9">
    <source>
        <dbReference type="ARBA" id="ARBA00022741"/>
    </source>
</evidence>
<keyword evidence="6" id="KW-0597">Phosphoprotein</keyword>
<evidence type="ECO:0000256" key="1">
    <source>
        <dbReference type="ARBA" id="ARBA00000085"/>
    </source>
</evidence>
<dbReference type="InterPro" id="IPR004358">
    <property type="entry name" value="Sig_transdc_His_kin-like_C"/>
</dbReference>
<feature type="domain" description="HAMP" evidence="17">
    <location>
        <begin position="229"/>
        <end position="280"/>
    </location>
</feature>
<dbReference type="PROSITE" id="PS50885">
    <property type="entry name" value="HAMP"/>
    <property type="match status" value="1"/>
</dbReference>
<comment type="caution">
    <text evidence="18">The sequence shown here is derived from an EMBL/GenBank/DDBJ whole genome shotgun (WGS) entry which is preliminary data.</text>
</comment>
<dbReference type="CDD" id="cd00082">
    <property type="entry name" value="HisKA"/>
    <property type="match status" value="1"/>
</dbReference>
<dbReference type="SUPFAM" id="SSF47384">
    <property type="entry name" value="Homodimeric domain of signal transducing histidine kinase"/>
    <property type="match status" value="1"/>
</dbReference>
<dbReference type="Gene3D" id="1.10.287.130">
    <property type="match status" value="1"/>
</dbReference>
<keyword evidence="13" id="KW-0902">Two-component regulatory system</keyword>
<sequence length="486" mass="55018">MLTEPKRKRLFKPWFSSLTRQILIIMAIGVASAQLISSTIWVRQLASDTEIHVREVSQHMAFRIAATISYFQSLPTNYRHIVIDQLRDMGGTRFFVTLNKEEIVIKDIPDTHLKSIVKKEVRTTLENQLRIHNANIRFSNPSDLHVINNQTKLTDLPERWGHHSLLVKPLTTPIIVIQIPINEDEWLYLASLMPDPNFLEDTTPLSGERLFSMAISIITVLLLSLLILRRVTRPLASLAHAAEQFGQGNLQTIPETGSSEVQKTAKAFNDMQNRIQRYLNDREKLFSSISHDLKTPLTRLHLRAEMLDDDEVREAIIRDLDDLDMLVKGALQSVKDTDIHENRVEVNISRMLDDMQSSLNIQSKKLTVVGELTHPYIGKPLAIKRCLGNLIDNALYYGKTATVYIEDHEEGLTIRVCDQGPGIPKDKMDKVFQPYTRLIPDHAGHPGGMGLGLSIARNIARAQGGEVTLSNVDNVGLEAKVWLPRH</sequence>
<dbReference type="InterPro" id="IPR005467">
    <property type="entry name" value="His_kinase_dom"/>
</dbReference>
<evidence type="ECO:0000256" key="2">
    <source>
        <dbReference type="ARBA" id="ARBA00004429"/>
    </source>
</evidence>
<keyword evidence="14 15" id="KW-0472">Membrane</keyword>
<gene>
    <name evidence="18" type="ORF">OFY17_04330</name>
</gene>
<dbReference type="RefSeq" id="WP_263529475.1">
    <property type="nucleotide sequence ID" value="NZ_JAOVZB010000001.1"/>
</dbReference>
<evidence type="ECO:0000256" key="13">
    <source>
        <dbReference type="ARBA" id="ARBA00023012"/>
    </source>
</evidence>
<dbReference type="Proteomes" id="UP001209713">
    <property type="component" value="Unassembled WGS sequence"/>
</dbReference>
<comment type="catalytic activity">
    <reaction evidence="1">
        <text>ATP + protein L-histidine = ADP + protein N-phospho-L-histidine.</text>
        <dbReference type="EC" id="2.7.13.3"/>
    </reaction>
</comment>
<evidence type="ECO:0000256" key="10">
    <source>
        <dbReference type="ARBA" id="ARBA00022777"/>
    </source>
</evidence>
<proteinExistence type="predicted"/>
<dbReference type="PANTHER" id="PTHR44936">
    <property type="entry name" value="SENSOR PROTEIN CREC"/>
    <property type="match status" value="1"/>
</dbReference>
<keyword evidence="19" id="KW-1185">Reference proteome</keyword>
<name>A0ABT2YQF3_9GAMM</name>
<evidence type="ECO:0000313" key="18">
    <source>
        <dbReference type="EMBL" id="MCV2402111.1"/>
    </source>
</evidence>
<organism evidence="18 19">
    <name type="scientific">Marinomonas sargassi</name>
    <dbReference type="NCBI Taxonomy" id="2984494"/>
    <lineage>
        <taxon>Bacteria</taxon>
        <taxon>Pseudomonadati</taxon>
        <taxon>Pseudomonadota</taxon>
        <taxon>Gammaproteobacteria</taxon>
        <taxon>Oceanospirillales</taxon>
        <taxon>Oceanospirillaceae</taxon>
        <taxon>Marinomonas</taxon>
    </lineage>
</organism>
<reference evidence="18 19" key="1">
    <citation type="submission" date="2022-10" db="EMBL/GenBank/DDBJ databases">
        <title>Marinomonas transparenta sp. nov. and Marinomonas sargassi sp. nov., isolated from marine alga (Sargassum natans (L.) Gaillon).</title>
        <authorList>
            <person name="Wang Y."/>
        </authorList>
    </citation>
    <scope>NUCLEOTIDE SEQUENCE [LARGE SCALE GENOMIC DNA]</scope>
    <source>
        <strain evidence="18 19">C2222</strain>
    </source>
</reference>
<dbReference type="EC" id="2.7.13.3" evidence="3"/>
<dbReference type="PROSITE" id="PS50109">
    <property type="entry name" value="HIS_KIN"/>
    <property type="match status" value="1"/>
</dbReference>
<evidence type="ECO:0000256" key="11">
    <source>
        <dbReference type="ARBA" id="ARBA00022840"/>
    </source>
</evidence>
<dbReference type="InterPro" id="IPR050980">
    <property type="entry name" value="2C_sensor_his_kinase"/>
</dbReference>
<feature type="domain" description="Histidine kinase" evidence="16">
    <location>
        <begin position="288"/>
        <end position="486"/>
    </location>
</feature>
<dbReference type="InterPro" id="IPR036890">
    <property type="entry name" value="HATPase_C_sf"/>
</dbReference>
<evidence type="ECO:0000256" key="15">
    <source>
        <dbReference type="SAM" id="Phobius"/>
    </source>
</evidence>
<evidence type="ECO:0000256" key="6">
    <source>
        <dbReference type="ARBA" id="ARBA00022553"/>
    </source>
</evidence>
<evidence type="ECO:0000256" key="14">
    <source>
        <dbReference type="ARBA" id="ARBA00023136"/>
    </source>
</evidence>
<dbReference type="InterPro" id="IPR003594">
    <property type="entry name" value="HATPase_dom"/>
</dbReference>
<dbReference type="Gene3D" id="1.10.8.500">
    <property type="entry name" value="HAMP domain in histidine kinase"/>
    <property type="match status" value="1"/>
</dbReference>
<evidence type="ECO:0000313" key="19">
    <source>
        <dbReference type="Proteomes" id="UP001209713"/>
    </source>
</evidence>
<keyword evidence="4" id="KW-1003">Cell membrane</keyword>
<evidence type="ECO:0000256" key="5">
    <source>
        <dbReference type="ARBA" id="ARBA00022519"/>
    </source>
</evidence>
<protein>
    <recommendedName>
        <fullName evidence="3">histidine kinase</fullName>
        <ecNumber evidence="3">2.7.13.3</ecNumber>
    </recommendedName>
</protein>
<keyword evidence="5" id="KW-0997">Cell inner membrane</keyword>
<keyword evidence="7" id="KW-0808">Transferase</keyword>
<dbReference type="EMBL" id="JAOVZB010000001">
    <property type="protein sequence ID" value="MCV2402111.1"/>
    <property type="molecule type" value="Genomic_DNA"/>
</dbReference>
<evidence type="ECO:0000256" key="7">
    <source>
        <dbReference type="ARBA" id="ARBA00022679"/>
    </source>
</evidence>
<keyword evidence="11 18" id="KW-0067">ATP-binding</keyword>
<dbReference type="InterPro" id="IPR003661">
    <property type="entry name" value="HisK_dim/P_dom"/>
</dbReference>
<feature type="transmembrane region" description="Helical" evidence="15">
    <location>
        <begin position="21"/>
        <end position="42"/>
    </location>
</feature>
<dbReference type="PANTHER" id="PTHR44936:SF5">
    <property type="entry name" value="SENSOR HISTIDINE KINASE ENVZ"/>
    <property type="match status" value="1"/>
</dbReference>
<evidence type="ECO:0000256" key="3">
    <source>
        <dbReference type="ARBA" id="ARBA00012438"/>
    </source>
</evidence>
<dbReference type="Gene3D" id="3.30.565.10">
    <property type="entry name" value="Histidine kinase-like ATPase, C-terminal domain"/>
    <property type="match status" value="1"/>
</dbReference>
<dbReference type="SMART" id="SM00304">
    <property type="entry name" value="HAMP"/>
    <property type="match status" value="1"/>
</dbReference>
<dbReference type="GO" id="GO:0005524">
    <property type="term" value="F:ATP binding"/>
    <property type="evidence" value="ECO:0007669"/>
    <property type="project" value="UniProtKB-KW"/>
</dbReference>
<dbReference type="SUPFAM" id="SSF158472">
    <property type="entry name" value="HAMP domain-like"/>
    <property type="match status" value="1"/>
</dbReference>
<dbReference type="SMART" id="SM00387">
    <property type="entry name" value="HATPase_c"/>
    <property type="match status" value="1"/>
</dbReference>
<keyword evidence="8 15" id="KW-0812">Transmembrane</keyword>
<dbReference type="InterPro" id="IPR003660">
    <property type="entry name" value="HAMP_dom"/>
</dbReference>
<evidence type="ECO:0000256" key="12">
    <source>
        <dbReference type="ARBA" id="ARBA00022989"/>
    </source>
</evidence>
<evidence type="ECO:0000256" key="4">
    <source>
        <dbReference type="ARBA" id="ARBA00022475"/>
    </source>
</evidence>
<comment type="subcellular location">
    <subcellularLocation>
        <location evidence="2">Cell inner membrane</location>
        <topology evidence="2">Multi-pass membrane protein</topology>
    </subcellularLocation>
</comment>
<dbReference type="PRINTS" id="PR00344">
    <property type="entry name" value="BCTRLSENSOR"/>
</dbReference>
<dbReference type="Pfam" id="PF02518">
    <property type="entry name" value="HATPase_c"/>
    <property type="match status" value="1"/>
</dbReference>
<evidence type="ECO:0000259" key="16">
    <source>
        <dbReference type="PROSITE" id="PS50109"/>
    </source>
</evidence>
<keyword evidence="9" id="KW-0547">Nucleotide-binding</keyword>
<evidence type="ECO:0000259" key="17">
    <source>
        <dbReference type="PROSITE" id="PS50885"/>
    </source>
</evidence>
<keyword evidence="10" id="KW-0418">Kinase</keyword>
<dbReference type="SMART" id="SM00388">
    <property type="entry name" value="HisKA"/>
    <property type="match status" value="1"/>
</dbReference>
<dbReference type="SUPFAM" id="SSF55874">
    <property type="entry name" value="ATPase domain of HSP90 chaperone/DNA topoisomerase II/histidine kinase"/>
    <property type="match status" value="1"/>
</dbReference>
<feature type="transmembrane region" description="Helical" evidence="15">
    <location>
        <begin position="210"/>
        <end position="228"/>
    </location>
</feature>
<accession>A0ABT2YQF3</accession>
<keyword evidence="12 15" id="KW-1133">Transmembrane helix</keyword>
<evidence type="ECO:0000256" key="8">
    <source>
        <dbReference type="ARBA" id="ARBA00022692"/>
    </source>
</evidence>
<dbReference type="CDD" id="cd00075">
    <property type="entry name" value="HATPase"/>
    <property type="match status" value="1"/>
</dbReference>